<dbReference type="EMBL" id="JAYGIL010000013">
    <property type="protein sequence ID" value="MEA5403705.1"/>
    <property type="molecule type" value="Genomic_DNA"/>
</dbReference>
<dbReference type="Proteomes" id="UP001303899">
    <property type="component" value="Unassembled WGS sequence"/>
</dbReference>
<gene>
    <name evidence="4" type="ORF">VB776_12335</name>
</gene>
<evidence type="ECO:0000259" key="2">
    <source>
        <dbReference type="Pfam" id="PF06452"/>
    </source>
</evidence>
<reference evidence="4 5" key="1">
    <citation type="submission" date="2023-12" db="EMBL/GenBank/DDBJ databases">
        <title>Novel species of the genus Arcicella isolated from rivers.</title>
        <authorList>
            <person name="Lu H."/>
        </authorList>
    </citation>
    <scope>NUCLEOTIDE SEQUENCE [LARGE SCALE GENOMIC DNA]</scope>
    <source>
        <strain evidence="4 5">DC2W</strain>
    </source>
</reference>
<feature type="domain" description="DUF5916" evidence="3">
    <location>
        <begin position="237"/>
        <end position="342"/>
    </location>
</feature>
<dbReference type="Pfam" id="PF06452">
    <property type="entry name" value="CBM9_1"/>
    <property type="match status" value="1"/>
</dbReference>
<keyword evidence="5" id="KW-1185">Reference proteome</keyword>
<dbReference type="Gene3D" id="2.60.40.1190">
    <property type="match status" value="1"/>
</dbReference>
<keyword evidence="1" id="KW-0732">Signal</keyword>
<feature type="chain" id="PRO_5046551604" evidence="1">
    <location>
        <begin position="20"/>
        <end position="733"/>
    </location>
</feature>
<dbReference type="RefSeq" id="WP_323330040.1">
    <property type="nucleotide sequence ID" value="NZ_JAYGIL010000013.1"/>
</dbReference>
<dbReference type="CDD" id="cd09618">
    <property type="entry name" value="CBM9_like_2"/>
    <property type="match status" value="1"/>
</dbReference>
<organism evidence="4 5">
    <name type="scientific">Arcicella gelida</name>
    <dbReference type="NCBI Taxonomy" id="2984195"/>
    <lineage>
        <taxon>Bacteria</taxon>
        <taxon>Pseudomonadati</taxon>
        <taxon>Bacteroidota</taxon>
        <taxon>Cytophagia</taxon>
        <taxon>Cytophagales</taxon>
        <taxon>Flectobacillaceae</taxon>
        <taxon>Arcicella</taxon>
    </lineage>
</organism>
<feature type="domain" description="Carbohydrate-binding" evidence="2">
    <location>
        <begin position="39"/>
        <end position="202"/>
    </location>
</feature>
<evidence type="ECO:0000256" key="1">
    <source>
        <dbReference type="SAM" id="SignalP"/>
    </source>
</evidence>
<feature type="signal peptide" evidence="1">
    <location>
        <begin position="1"/>
        <end position="19"/>
    </location>
</feature>
<dbReference type="InterPro" id="IPR045670">
    <property type="entry name" value="DUF5916"/>
</dbReference>
<sequence length="733" mass="84177">MNKLLLLLSIILISISSFSQKINESFQFNIKKTDTKIKIDGILDDEAWSKTDIAKDFWMMTPMDTSQSLAPTEVRLTYDDNFLYISAVCHEKIKNKGFVVESLKRDFSFGNNDNFWFILEPFNDLTNGFVFGVNAAGAQFDGIISEGTNLNANWDNKWFSETKYLGDRWIFEAAIPFKTLRYKAGVTKWGMNFSRLDLKSGEKSTWARIPRQYFSITLAYTGTMNWETPPPTPKSNISIIPYALGGTSKNFQDGSATSIRKDVGLDAKIAVSSALNLDLTVNPDFSQVDVDKQVTNLSRFELFFPERRQFFLENADLFNNFGLSSIRPFFSRRIGLGVPINYGARLSGKINNNLRIGAMNIQTGTSDLDNRPSQNFSALVLQQKVFSRSNISMMLLNKQSLNYDEVINKGFNQYNRNFGFEYNLASASNLWTGKAMYLKSYSPNTKGDDFVSAFNVYHNGLNFSGSIQYEYVGSNYNPEIGYVPRVGYHKIAMPLQYNFYPKQKGSIVQYHAPAFTSNTYWNTEKVLTDFQRQYYYLVSMKDRSSLTAYYETNYIKLPRPFDPTNKGSDDKLAIGSEHHFSSFNLNYLSTPRKRYTFGFTGSYGSYFGDGKLLSISSDFGYRFQPYVSLSANINYVDISDIKIPVKDQADKIVKTNFWLVSPKIDITFTNKLFWTTFIQYNEQVQNVNINSRVQWRYKPASDIFLVYTDNYIPGSLNIKNRAIVLKFTYWWHL</sequence>
<name>A0ABU5S5D3_9BACT</name>
<proteinExistence type="predicted"/>
<evidence type="ECO:0000259" key="3">
    <source>
        <dbReference type="Pfam" id="PF19313"/>
    </source>
</evidence>
<accession>A0ABU5S5D3</accession>
<dbReference type="SUPFAM" id="SSF49344">
    <property type="entry name" value="CBD9-like"/>
    <property type="match status" value="1"/>
</dbReference>
<dbReference type="InterPro" id="IPR010502">
    <property type="entry name" value="Carb-bd_dom_fam9"/>
</dbReference>
<dbReference type="Pfam" id="PF19313">
    <property type="entry name" value="DUF5916"/>
    <property type="match status" value="1"/>
</dbReference>
<protein>
    <submittedName>
        <fullName evidence="4">DUF5916 domain-containing protein</fullName>
    </submittedName>
</protein>
<comment type="caution">
    <text evidence="4">The sequence shown here is derived from an EMBL/GenBank/DDBJ whole genome shotgun (WGS) entry which is preliminary data.</text>
</comment>
<evidence type="ECO:0000313" key="4">
    <source>
        <dbReference type="EMBL" id="MEA5403705.1"/>
    </source>
</evidence>
<evidence type="ECO:0000313" key="5">
    <source>
        <dbReference type="Proteomes" id="UP001303899"/>
    </source>
</evidence>